<gene>
    <name evidence="3" type="ORF">ACFFF6_09670</name>
</gene>
<dbReference type="RefSeq" id="WP_376980157.1">
    <property type="nucleotide sequence ID" value="NZ_JBHLSV010000010.1"/>
</dbReference>
<evidence type="ECO:0000313" key="3">
    <source>
        <dbReference type="EMBL" id="MFC0674223.1"/>
    </source>
</evidence>
<reference evidence="3 4" key="1">
    <citation type="submission" date="2024-09" db="EMBL/GenBank/DDBJ databases">
        <authorList>
            <person name="Sun Q."/>
            <person name="Mori K."/>
        </authorList>
    </citation>
    <scope>NUCLEOTIDE SEQUENCE [LARGE SCALE GENOMIC DNA]</scope>
    <source>
        <strain evidence="3 4">CICC 10874</strain>
    </source>
</reference>
<evidence type="ECO:0000256" key="2">
    <source>
        <dbReference type="SAM" id="Phobius"/>
    </source>
</evidence>
<feature type="coiled-coil region" evidence="1">
    <location>
        <begin position="139"/>
        <end position="166"/>
    </location>
</feature>
<proteinExistence type="predicted"/>
<organism evidence="3 4">
    <name type="scientific">Brachybacterium hainanense</name>
    <dbReference type="NCBI Taxonomy" id="1541174"/>
    <lineage>
        <taxon>Bacteria</taxon>
        <taxon>Bacillati</taxon>
        <taxon>Actinomycetota</taxon>
        <taxon>Actinomycetes</taxon>
        <taxon>Micrococcales</taxon>
        <taxon>Dermabacteraceae</taxon>
        <taxon>Brachybacterium</taxon>
    </lineage>
</organism>
<comment type="caution">
    <text evidence="3">The sequence shown here is derived from an EMBL/GenBank/DDBJ whole genome shotgun (WGS) entry which is preliminary data.</text>
</comment>
<keyword evidence="2" id="KW-1133">Transmembrane helix</keyword>
<feature type="transmembrane region" description="Helical" evidence="2">
    <location>
        <begin position="80"/>
        <end position="108"/>
    </location>
</feature>
<dbReference type="Pfam" id="PF11188">
    <property type="entry name" value="DUF2975"/>
    <property type="match status" value="1"/>
</dbReference>
<keyword evidence="2" id="KW-0812">Transmembrane</keyword>
<keyword evidence="2" id="KW-0472">Membrane</keyword>
<accession>A0ABV6RB75</accession>
<evidence type="ECO:0000256" key="1">
    <source>
        <dbReference type="SAM" id="Coils"/>
    </source>
</evidence>
<sequence length="167" mass="17289">MNVVSVQVLRVIVVIALIGSLVIQLGFIPLAWLEARGESPLVTVLAVIGLLGVLALQVIGVCILRLLGMVRRGRVFSPRAFSFVDAITAALGVGAVLVLAIAVVGAIANRTSAGDVVAPGVVGMVCGLALVVAGVCLVVHVQRQLLAQATRTLQRAEQLQSELDEVV</sequence>
<feature type="transmembrane region" description="Helical" evidence="2">
    <location>
        <begin position="12"/>
        <end position="32"/>
    </location>
</feature>
<evidence type="ECO:0000313" key="4">
    <source>
        <dbReference type="Proteomes" id="UP001589793"/>
    </source>
</evidence>
<protein>
    <submittedName>
        <fullName evidence="3">DUF2975 domain-containing protein</fullName>
    </submittedName>
</protein>
<keyword evidence="1" id="KW-0175">Coiled coil</keyword>
<dbReference type="Proteomes" id="UP001589793">
    <property type="component" value="Unassembled WGS sequence"/>
</dbReference>
<keyword evidence="4" id="KW-1185">Reference proteome</keyword>
<dbReference type="EMBL" id="JBHLSV010000010">
    <property type="protein sequence ID" value="MFC0674223.1"/>
    <property type="molecule type" value="Genomic_DNA"/>
</dbReference>
<feature type="transmembrane region" description="Helical" evidence="2">
    <location>
        <begin position="120"/>
        <end position="141"/>
    </location>
</feature>
<feature type="transmembrane region" description="Helical" evidence="2">
    <location>
        <begin position="44"/>
        <end position="68"/>
    </location>
</feature>
<dbReference type="InterPro" id="IPR021354">
    <property type="entry name" value="DUF2975"/>
</dbReference>
<name>A0ABV6RB75_9MICO</name>